<keyword evidence="1" id="KW-1133">Transmembrane helix</keyword>
<keyword evidence="1" id="KW-0812">Transmembrane</keyword>
<dbReference type="GO" id="GO:0005765">
    <property type="term" value="C:lysosomal membrane"/>
    <property type="evidence" value="ECO:0007669"/>
    <property type="project" value="TreeGrafter"/>
</dbReference>
<keyword evidence="1" id="KW-0472">Membrane</keyword>
<feature type="transmembrane region" description="Helical" evidence="1">
    <location>
        <begin position="120"/>
        <end position="139"/>
    </location>
</feature>
<comment type="caution">
    <text evidence="2">The sequence shown here is derived from an EMBL/GenBank/DDBJ whole genome shotgun (WGS) entry which is preliminary data.</text>
</comment>
<dbReference type="GO" id="GO:0042500">
    <property type="term" value="F:aspartic endopeptidase activity, intramembrane cleaving"/>
    <property type="evidence" value="ECO:0007669"/>
    <property type="project" value="InterPro"/>
</dbReference>
<proteinExistence type="predicted"/>
<dbReference type="GO" id="GO:0098553">
    <property type="term" value="C:lumenal side of endoplasmic reticulum membrane"/>
    <property type="evidence" value="ECO:0007669"/>
    <property type="project" value="TreeGrafter"/>
</dbReference>
<dbReference type="GO" id="GO:0030660">
    <property type="term" value="C:Golgi-associated vesicle membrane"/>
    <property type="evidence" value="ECO:0007669"/>
    <property type="project" value="TreeGrafter"/>
</dbReference>
<dbReference type="EMBL" id="JADFTS010000004">
    <property type="protein sequence ID" value="KAF9610091.1"/>
    <property type="molecule type" value="Genomic_DNA"/>
</dbReference>
<protein>
    <submittedName>
        <fullName evidence="2">Uncharacterized protein</fullName>
    </submittedName>
</protein>
<name>A0A835M464_9MAGN</name>
<organism evidence="2 3">
    <name type="scientific">Coptis chinensis</name>
    <dbReference type="NCBI Taxonomy" id="261450"/>
    <lineage>
        <taxon>Eukaryota</taxon>
        <taxon>Viridiplantae</taxon>
        <taxon>Streptophyta</taxon>
        <taxon>Embryophyta</taxon>
        <taxon>Tracheophyta</taxon>
        <taxon>Spermatophyta</taxon>
        <taxon>Magnoliopsida</taxon>
        <taxon>Ranunculales</taxon>
        <taxon>Ranunculaceae</taxon>
        <taxon>Coptidoideae</taxon>
        <taxon>Coptis</taxon>
    </lineage>
</organism>
<dbReference type="OrthoDB" id="29661at2759"/>
<reference evidence="2 3" key="1">
    <citation type="submission" date="2020-10" db="EMBL/GenBank/DDBJ databases">
        <title>The Coptis chinensis genome and diversification of protoberbering-type alkaloids.</title>
        <authorList>
            <person name="Wang B."/>
            <person name="Shu S."/>
            <person name="Song C."/>
            <person name="Liu Y."/>
        </authorList>
    </citation>
    <scope>NUCLEOTIDE SEQUENCE [LARGE SCALE GENOMIC DNA]</scope>
    <source>
        <strain evidence="2">HL-2020</strain>
        <tissue evidence="2">Leaf</tissue>
    </source>
</reference>
<dbReference type="Pfam" id="PF04258">
    <property type="entry name" value="Peptidase_A22B"/>
    <property type="match status" value="1"/>
</dbReference>
<dbReference type="InterPro" id="IPR007369">
    <property type="entry name" value="Peptidase_A22B_SPP"/>
</dbReference>
<evidence type="ECO:0000313" key="3">
    <source>
        <dbReference type="Proteomes" id="UP000631114"/>
    </source>
</evidence>
<gene>
    <name evidence="2" type="ORF">IFM89_019931</name>
</gene>
<evidence type="ECO:0000256" key="1">
    <source>
        <dbReference type="SAM" id="Phobius"/>
    </source>
</evidence>
<dbReference type="AlphaFoldDB" id="A0A835M464"/>
<dbReference type="Proteomes" id="UP000631114">
    <property type="component" value="Unassembled WGS sequence"/>
</dbReference>
<evidence type="ECO:0000313" key="2">
    <source>
        <dbReference type="EMBL" id="KAF9610091.1"/>
    </source>
</evidence>
<keyword evidence="3" id="KW-1185">Reference proteome</keyword>
<feature type="transmembrane region" description="Helical" evidence="1">
    <location>
        <begin position="61"/>
        <end position="80"/>
    </location>
</feature>
<accession>A0A835M464</accession>
<dbReference type="PANTHER" id="PTHR12174">
    <property type="entry name" value="SIGNAL PEPTIDE PEPTIDASE"/>
    <property type="match status" value="1"/>
</dbReference>
<dbReference type="GO" id="GO:0033619">
    <property type="term" value="P:membrane protein proteolysis"/>
    <property type="evidence" value="ECO:0007669"/>
    <property type="project" value="TreeGrafter"/>
</dbReference>
<sequence>MMEWFPEVKHFFLNDLAPVQWRLCEIGLEDYSFVLLSSGGEAIPMLLRIPRFFDPWGAYDMIGFGDILFPGLLISFAFRYDRKSKKGIFNGYFLWLVIGYGLGLFLTYFGLYLMDGHGQPALLYLVPCTLGVVVILGSIRGELRHLWNYGSDESTSIERSGEA</sequence>
<dbReference type="PANTHER" id="PTHR12174:SF90">
    <property type="entry name" value="SIGNAL PEPTIDE PEPTIDASE-LIKE 3"/>
    <property type="match status" value="1"/>
</dbReference>
<feature type="transmembrane region" description="Helical" evidence="1">
    <location>
        <begin position="92"/>
        <end position="114"/>
    </location>
</feature>
<dbReference type="GO" id="GO:0098554">
    <property type="term" value="C:cytoplasmic side of endoplasmic reticulum membrane"/>
    <property type="evidence" value="ECO:0007669"/>
    <property type="project" value="TreeGrafter"/>
</dbReference>